<organism evidence="2 3">
    <name type="scientific">Aspergillus tubingensis (strain CBS 134.48)</name>
    <dbReference type="NCBI Taxonomy" id="767770"/>
    <lineage>
        <taxon>Eukaryota</taxon>
        <taxon>Fungi</taxon>
        <taxon>Dikarya</taxon>
        <taxon>Ascomycota</taxon>
        <taxon>Pezizomycotina</taxon>
        <taxon>Eurotiomycetes</taxon>
        <taxon>Eurotiomycetidae</taxon>
        <taxon>Eurotiales</taxon>
        <taxon>Aspergillaceae</taxon>
        <taxon>Aspergillus</taxon>
        <taxon>Aspergillus subgen. Circumdati</taxon>
    </lineage>
</organism>
<proteinExistence type="predicted"/>
<dbReference type="EMBL" id="KV878177">
    <property type="protein sequence ID" value="OJI89862.1"/>
    <property type="molecule type" value="Genomic_DNA"/>
</dbReference>
<dbReference type="Proteomes" id="UP000184304">
    <property type="component" value="Unassembled WGS sequence"/>
</dbReference>
<reference evidence="3" key="1">
    <citation type="journal article" date="2017" name="Genome Biol.">
        <title>Comparative genomics reveals high biological diversity and specific adaptations in the industrially and medically important fungal genus Aspergillus.</title>
        <authorList>
            <person name="de Vries R.P."/>
            <person name="Riley R."/>
            <person name="Wiebenga A."/>
            <person name="Aguilar-Osorio G."/>
            <person name="Amillis S."/>
            <person name="Uchima C.A."/>
            <person name="Anderluh G."/>
            <person name="Asadollahi M."/>
            <person name="Askin M."/>
            <person name="Barry K."/>
            <person name="Battaglia E."/>
            <person name="Bayram O."/>
            <person name="Benocci T."/>
            <person name="Braus-Stromeyer S.A."/>
            <person name="Caldana C."/>
            <person name="Canovas D."/>
            <person name="Cerqueira G.C."/>
            <person name="Chen F."/>
            <person name="Chen W."/>
            <person name="Choi C."/>
            <person name="Clum A."/>
            <person name="Dos Santos R.A."/>
            <person name="Damasio A.R."/>
            <person name="Diallinas G."/>
            <person name="Emri T."/>
            <person name="Fekete E."/>
            <person name="Flipphi M."/>
            <person name="Freyberg S."/>
            <person name="Gallo A."/>
            <person name="Gournas C."/>
            <person name="Habgood R."/>
            <person name="Hainaut M."/>
            <person name="Harispe M.L."/>
            <person name="Henrissat B."/>
            <person name="Hilden K.S."/>
            <person name="Hope R."/>
            <person name="Hossain A."/>
            <person name="Karabika E."/>
            <person name="Karaffa L."/>
            <person name="Karanyi Z."/>
            <person name="Krasevec N."/>
            <person name="Kuo A."/>
            <person name="Kusch H."/>
            <person name="LaButti K."/>
            <person name="Lagendijk E.L."/>
            <person name="Lapidus A."/>
            <person name="Levasseur A."/>
            <person name="Lindquist E."/>
            <person name="Lipzen A."/>
            <person name="Logrieco A.F."/>
            <person name="MacCabe A."/>
            <person name="Maekelae M.R."/>
            <person name="Malavazi I."/>
            <person name="Melin P."/>
            <person name="Meyer V."/>
            <person name="Mielnichuk N."/>
            <person name="Miskei M."/>
            <person name="Molnar A.P."/>
            <person name="Mule G."/>
            <person name="Ngan C.Y."/>
            <person name="Orejas M."/>
            <person name="Orosz E."/>
            <person name="Ouedraogo J.P."/>
            <person name="Overkamp K.M."/>
            <person name="Park H.-S."/>
            <person name="Perrone G."/>
            <person name="Piumi F."/>
            <person name="Punt P.J."/>
            <person name="Ram A.F."/>
            <person name="Ramon A."/>
            <person name="Rauscher S."/>
            <person name="Record E."/>
            <person name="Riano-Pachon D.M."/>
            <person name="Robert V."/>
            <person name="Roehrig J."/>
            <person name="Ruller R."/>
            <person name="Salamov A."/>
            <person name="Salih N.S."/>
            <person name="Samson R.A."/>
            <person name="Sandor E."/>
            <person name="Sanguinetti M."/>
            <person name="Schuetze T."/>
            <person name="Sepcic K."/>
            <person name="Shelest E."/>
            <person name="Sherlock G."/>
            <person name="Sophianopoulou V."/>
            <person name="Squina F.M."/>
            <person name="Sun H."/>
            <person name="Susca A."/>
            <person name="Todd R.B."/>
            <person name="Tsang A."/>
            <person name="Unkles S.E."/>
            <person name="van de Wiele N."/>
            <person name="van Rossen-Uffink D."/>
            <person name="Oliveira J.V."/>
            <person name="Vesth T.C."/>
            <person name="Visser J."/>
            <person name="Yu J.-H."/>
            <person name="Zhou M."/>
            <person name="Andersen M.R."/>
            <person name="Archer D.B."/>
            <person name="Baker S.E."/>
            <person name="Benoit I."/>
            <person name="Brakhage A.A."/>
            <person name="Braus G.H."/>
            <person name="Fischer R."/>
            <person name="Frisvad J.C."/>
            <person name="Goldman G.H."/>
            <person name="Houbraken J."/>
            <person name="Oakley B."/>
            <person name="Pocsi I."/>
            <person name="Scazzocchio C."/>
            <person name="Seiboth B."/>
            <person name="vanKuyk P.A."/>
            <person name="Wortman J."/>
            <person name="Dyer P.S."/>
            <person name="Grigoriev I.V."/>
        </authorList>
    </citation>
    <scope>NUCLEOTIDE SEQUENCE [LARGE SCALE GENOMIC DNA]</scope>
    <source>
        <strain evidence="3">CBS 134.48</strain>
    </source>
</reference>
<keyword evidence="3" id="KW-1185">Reference proteome</keyword>
<accession>A0A1L9NKY4</accession>
<protein>
    <recommendedName>
        <fullName evidence="4">Secreted protein</fullName>
    </recommendedName>
</protein>
<evidence type="ECO:0000256" key="1">
    <source>
        <dbReference type="SAM" id="SignalP"/>
    </source>
</evidence>
<evidence type="ECO:0008006" key="4">
    <source>
        <dbReference type="Google" id="ProtNLM"/>
    </source>
</evidence>
<evidence type="ECO:0000313" key="2">
    <source>
        <dbReference type="EMBL" id="OJI89862.1"/>
    </source>
</evidence>
<dbReference type="AlphaFoldDB" id="A0A1L9NKY4"/>
<gene>
    <name evidence="2" type="ORF">ASPTUDRAFT_345248</name>
</gene>
<feature type="chain" id="PRO_5012454009" description="Secreted protein" evidence="1">
    <location>
        <begin position="33"/>
        <end position="73"/>
    </location>
</feature>
<sequence length="73" mass="7942">MRGSCRLPSNDILQSPSTKVLLLLLLLRRCKSFTFAVLRNITGCPSPLPRSGSEFALLDSRSPSPITLTIPTS</sequence>
<dbReference type="VEuPathDB" id="FungiDB:ASPTUDRAFT_345248"/>
<name>A0A1L9NKY4_ASPTC</name>
<feature type="signal peptide" evidence="1">
    <location>
        <begin position="1"/>
        <end position="32"/>
    </location>
</feature>
<keyword evidence="1" id="KW-0732">Signal</keyword>
<evidence type="ECO:0000313" key="3">
    <source>
        <dbReference type="Proteomes" id="UP000184304"/>
    </source>
</evidence>